<dbReference type="GO" id="GO:0003677">
    <property type="term" value="F:DNA binding"/>
    <property type="evidence" value="ECO:0007669"/>
    <property type="project" value="UniProtKB-KW"/>
</dbReference>
<evidence type="ECO:0000313" key="9">
    <source>
        <dbReference type="Proteomes" id="UP000825729"/>
    </source>
</evidence>
<sequence length="278" mass="30815">MCGGAIISDFIAVKRGRKLTPEDLWSEFDTFSDLLLAESSDESSNKRAPVTTSAKNNTRKRSAEHSKPARKLGLIGSKKDYEPRSVLPQAKTGGVVETGKLKEKKQRKNVYRGIRQRPWGKWAAEIRDPRKGVRVWLGTYNTAEEAARAYDDAAKKIRGDKAKLNFPDQSSTTETDPVLVPVAKKLCVAGSTGTATPESEEDNFLLGIKSDVGKTKTETEPPPPPPPPIDWFPAVDVEWDLKESISSLESLLGLEPESTAESANFWSFDDYFQNHLLH</sequence>
<evidence type="ECO:0000256" key="3">
    <source>
        <dbReference type="ARBA" id="ARBA00023125"/>
    </source>
</evidence>
<dbReference type="GO" id="GO:0005634">
    <property type="term" value="C:nucleus"/>
    <property type="evidence" value="ECO:0007669"/>
    <property type="project" value="UniProtKB-SubCell"/>
</dbReference>
<organism evidence="8 9">
    <name type="scientific">Aristolochia fimbriata</name>
    <name type="common">White veined hardy Dutchman's pipe vine</name>
    <dbReference type="NCBI Taxonomy" id="158543"/>
    <lineage>
        <taxon>Eukaryota</taxon>
        <taxon>Viridiplantae</taxon>
        <taxon>Streptophyta</taxon>
        <taxon>Embryophyta</taxon>
        <taxon>Tracheophyta</taxon>
        <taxon>Spermatophyta</taxon>
        <taxon>Magnoliopsida</taxon>
        <taxon>Magnoliidae</taxon>
        <taxon>Piperales</taxon>
        <taxon>Aristolochiaceae</taxon>
        <taxon>Aristolochia</taxon>
    </lineage>
</organism>
<keyword evidence="3" id="KW-0238">DNA-binding</keyword>
<keyword evidence="5" id="KW-0539">Nucleus</keyword>
<comment type="subcellular location">
    <subcellularLocation>
        <location evidence="1">Nucleus</location>
    </subcellularLocation>
</comment>
<dbReference type="CDD" id="cd00018">
    <property type="entry name" value="AP2"/>
    <property type="match status" value="1"/>
</dbReference>
<evidence type="ECO:0000313" key="8">
    <source>
        <dbReference type="EMBL" id="KAG9459423.1"/>
    </source>
</evidence>
<name>A0AAV7FHL3_ARIFI</name>
<protein>
    <recommendedName>
        <fullName evidence="7">AP2/ERF domain-containing protein</fullName>
    </recommendedName>
</protein>
<dbReference type="Proteomes" id="UP000825729">
    <property type="component" value="Unassembled WGS sequence"/>
</dbReference>
<dbReference type="PANTHER" id="PTHR31190">
    <property type="entry name" value="DNA-BINDING DOMAIN"/>
    <property type="match status" value="1"/>
</dbReference>
<keyword evidence="9" id="KW-1185">Reference proteome</keyword>
<comment type="caution">
    <text evidence="8">The sequence shown here is derived from an EMBL/GenBank/DDBJ whole genome shotgun (WGS) entry which is preliminary data.</text>
</comment>
<dbReference type="InterPro" id="IPR044808">
    <property type="entry name" value="ERF_plant"/>
</dbReference>
<dbReference type="PROSITE" id="PS51032">
    <property type="entry name" value="AP2_ERF"/>
    <property type="match status" value="1"/>
</dbReference>
<feature type="domain" description="AP2/ERF" evidence="7">
    <location>
        <begin position="110"/>
        <end position="167"/>
    </location>
</feature>
<dbReference type="SMART" id="SM00380">
    <property type="entry name" value="AP2"/>
    <property type="match status" value="1"/>
</dbReference>
<dbReference type="FunFam" id="3.30.730.10:FF:000001">
    <property type="entry name" value="Ethylene-responsive transcription factor 2"/>
    <property type="match status" value="1"/>
</dbReference>
<dbReference type="PANTHER" id="PTHR31190:SF142">
    <property type="entry name" value="ETHYLENE-RESPONSIVE TRANSCRIPTION FACTOR RAP2-3"/>
    <property type="match status" value="1"/>
</dbReference>
<keyword evidence="2" id="KW-0805">Transcription regulation</keyword>
<dbReference type="SUPFAM" id="SSF54171">
    <property type="entry name" value="DNA-binding domain"/>
    <property type="match status" value="1"/>
</dbReference>
<accession>A0AAV7FHL3</accession>
<evidence type="ECO:0000256" key="5">
    <source>
        <dbReference type="ARBA" id="ARBA00023242"/>
    </source>
</evidence>
<dbReference type="InterPro" id="IPR036955">
    <property type="entry name" value="AP2/ERF_dom_sf"/>
</dbReference>
<dbReference type="AlphaFoldDB" id="A0AAV7FHL3"/>
<dbReference type="Pfam" id="PF00847">
    <property type="entry name" value="AP2"/>
    <property type="match status" value="1"/>
</dbReference>
<evidence type="ECO:0000256" key="1">
    <source>
        <dbReference type="ARBA" id="ARBA00004123"/>
    </source>
</evidence>
<evidence type="ECO:0000256" key="6">
    <source>
        <dbReference type="SAM" id="MobiDB-lite"/>
    </source>
</evidence>
<reference evidence="8 9" key="1">
    <citation type="submission" date="2021-07" db="EMBL/GenBank/DDBJ databases">
        <title>The Aristolochia fimbriata genome: insights into angiosperm evolution, floral development and chemical biosynthesis.</title>
        <authorList>
            <person name="Jiao Y."/>
        </authorList>
    </citation>
    <scope>NUCLEOTIDE SEQUENCE [LARGE SCALE GENOMIC DNA]</scope>
    <source>
        <strain evidence="8">IBCAS-2021</strain>
        <tissue evidence="8">Leaf</tissue>
    </source>
</reference>
<feature type="region of interest" description="Disordered" evidence="6">
    <location>
        <begin position="211"/>
        <end position="230"/>
    </location>
</feature>
<dbReference type="InterPro" id="IPR016177">
    <property type="entry name" value="DNA-bd_dom_sf"/>
</dbReference>
<evidence type="ECO:0000256" key="4">
    <source>
        <dbReference type="ARBA" id="ARBA00023163"/>
    </source>
</evidence>
<feature type="compositionally biased region" description="Pro residues" evidence="6">
    <location>
        <begin position="220"/>
        <end position="230"/>
    </location>
</feature>
<dbReference type="GO" id="GO:0009873">
    <property type="term" value="P:ethylene-activated signaling pathway"/>
    <property type="evidence" value="ECO:0007669"/>
    <property type="project" value="InterPro"/>
</dbReference>
<keyword evidence="4" id="KW-0804">Transcription</keyword>
<dbReference type="GO" id="GO:0003700">
    <property type="term" value="F:DNA-binding transcription factor activity"/>
    <property type="evidence" value="ECO:0007669"/>
    <property type="project" value="InterPro"/>
</dbReference>
<proteinExistence type="predicted"/>
<dbReference type="PRINTS" id="PR00367">
    <property type="entry name" value="ETHRSPELEMNT"/>
</dbReference>
<evidence type="ECO:0000259" key="7">
    <source>
        <dbReference type="PROSITE" id="PS51032"/>
    </source>
</evidence>
<feature type="region of interest" description="Disordered" evidence="6">
    <location>
        <begin position="39"/>
        <end position="109"/>
    </location>
</feature>
<dbReference type="InterPro" id="IPR001471">
    <property type="entry name" value="AP2/ERF_dom"/>
</dbReference>
<gene>
    <name evidence="8" type="ORF">H6P81_003931</name>
</gene>
<evidence type="ECO:0000256" key="2">
    <source>
        <dbReference type="ARBA" id="ARBA00023015"/>
    </source>
</evidence>
<dbReference type="Gene3D" id="3.30.730.10">
    <property type="entry name" value="AP2/ERF domain"/>
    <property type="match status" value="1"/>
</dbReference>
<dbReference type="EMBL" id="JAINDJ010000002">
    <property type="protein sequence ID" value="KAG9459423.1"/>
    <property type="molecule type" value="Genomic_DNA"/>
</dbReference>